<accession>A0ACB7S771</accession>
<sequence>MTERYLAKRGLECAPEKSELLILKARTRGRTPAYVAPDPKVTLRGIHIPQVDSLRVLGLAIHKDGSDAENLRRQVEERRTPRSRRRRFDGPIIDDDVDSHEPVVVNLAEDPTSAGGKIAADEDGLQRESL</sequence>
<reference evidence="1" key="1">
    <citation type="submission" date="2020-05" db="EMBL/GenBank/DDBJ databases">
        <title>Large-scale comparative analyses of tick genomes elucidate their genetic diversity and vector capacities.</title>
        <authorList>
            <person name="Jia N."/>
            <person name="Wang J."/>
            <person name="Shi W."/>
            <person name="Du L."/>
            <person name="Sun Y."/>
            <person name="Zhan W."/>
            <person name="Jiang J."/>
            <person name="Wang Q."/>
            <person name="Zhang B."/>
            <person name="Ji P."/>
            <person name="Sakyi L.B."/>
            <person name="Cui X."/>
            <person name="Yuan T."/>
            <person name="Jiang B."/>
            <person name="Yang W."/>
            <person name="Lam T.T.-Y."/>
            <person name="Chang Q."/>
            <person name="Ding S."/>
            <person name="Wang X."/>
            <person name="Zhu J."/>
            <person name="Ruan X."/>
            <person name="Zhao L."/>
            <person name="Wei J."/>
            <person name="Que T."/>
            <person name="Du C."/>
            <person name="Cheng J."/>
            <person name="Dai P."/>
            <person name="Han X."/>
            <person name="Huang E."/>
            <person name="Gao Y."/>
            <person name="Liu J."/>
            <person name="Shao H."/>
            <person name="Ye R."/>
            <person name="Li L."/>
            <person name="Wei W."/>
            <person name="Wang X."/>
            <person name="Wang C."/>
            <person name="Yang T."/>
            <person name="Huo Q."/>
            <person name="Li W."/>
            <person name="Guo W."/>
            <person name="Chen H."/>
            <person name="Zhou L."/>
            <person name="Ni X."/>
            <person name="Tian J."/>
            <person name="Zhou Y."/>
            <person name="Sheng Y."/>
            <person name="Liu T."/>
            <person name="Pan Y."/>
            <person name="Xia L."/>
            <person name="Li J."/>
            <person name="Zhao F."/>
            <person name="Cao W."/>
        </authorList>
    </citation>
    <scope>NUCLEOTIDE SEQUENCE</scope>
    <source>
        <strain evidence="1">Hyas-2018</strain>
    </source>
</reference>
<dbReference type="Proteomes" id="UP000821845">
    <property type="component" value="Chromosome 5"/>
</dbReference>
<protein>
    <submittedName>
        <fullName evidence="1">Uncharacterized protein</fullName>
    </submittedName>
</protein>
<organism evidence="1 2">
    <name type="scientific">Hyalomma asiaticum</name>
    <name type="common">Tick</name>
    <dbReference type="NCBI Taxonomy" id="266040"/>
    <lineage>
        <taxon>Eukaryota</taxon>
        <taxon>Metazoa</taxon>
        <taxon>Ecdysozoa</taxon>
        <taxon>Arthropoda</taxon>
        <taxon>Chelicerata</taxon>
        <taxon>Arachnida</taxon>
        <taxon>Acari</taxon>
        <taxon>Parasitiformes</taxon>
        <taxon>Ixodida</taxon>
        <taxon>Ixodoidea</taxon>
        <taxon>Ixodidae</taxon>
        <taxon>Hyalomminae</taxon>
        <taxon>Hyalomma</taxon>
    </lineage>
</organism>
<evidence type="ECO:0000313" key="1">
    <source>
        <dbReference type="EMBL" id="KAH6929922.1"/>
    </source>
</evidence>
<name>A0ACB7S771_HYAAI</name>
<keyword evidence="2" id="KW-1185">Reference proteome</keyword>
<evidence type="ECO:0000313" key="2">
    <source>
        <dbReference type="Proteomes" id="UP000821845"/>
    </source>
</evidence>
<gene>
    <name evidence="1" type="ORF">HPB50_006773</name>
</gene>
<proteinExistence type="predicted"/>
<dbReference type="EMBL" id="CM023485">
    <property type="protein sequence ID" value="KAH6929922.1"/>
    <property type="molecule type" value="Genomic_DNA"/>
</dbReference>
<comment type="caution">
    <text evidence="1">The sequence shown here is derived from an EMBL/GenBank/DDBJ whole genome shotgun (WGS) entry which is preliminary data.</text>
</comment>